<dbReference type="EMBL" id="FNYY01000001">
    <property type="protein sequence ID" value="SEI57351.1"/>
    <property type="molecule type" value="Genomic_DNA"/>
</dbReference>
<dbReference type="GeneID" id="80821429"/>
<sequence>MFGIFADVFKRATYLEDRDAGYRKEEPPRRDIQQRAPFHWSFETRRRLFGDDNG</sequence>
<gene>
    <name evidence="1" type="ORF">SAMN04487940_101265</name>
</gene>
<reference evidence="1 2" key="1">
    <citation type="submission" date="2016-10" db="EMBL/GenBank/DDBJ databases">
        <authorList>
            <person name="Varghese N."/>
            <person name="Submissions S."/>
        </authorList>
    </citation>
    <scope>NUCLEOTIDE SEQUENCE [LARGE SCALE GENOMIC DNA]</scope>
    <source>
        <strain evidence="1 2">FF3</strain>
    </source>
</reference>
<dbReference type="RefSeq" id="WP_158499009.1">
    <property type="nucleotide sequence ID" value="NZ_CATLQZ010000005.1"/>
</dbReference>
<name>A0A975ZLE6_9RHOB</name>
<accession>A0A975ZLE6</accession>
<proteinExistence type="predicted"/>
<evidence type="ECO:0000313" key="2">
    <source>
        <dbReference type="Proteomes" id="UP000182932"/>
    </source>
</evidence>
<evidence type="ECO:0000313" key="1">
    <source>
        <dbReference type="EMBL" id="SEI57351.1"/>
    </source>
</evidence>
<organism evidence="1 2">
    <name type="scientific">Marinovum algicola</name>
    <dbReference type="NCBI Taxonomy" id="42444"/>
    <lineage>
        <taxon>Bacteria</taxon>
        <taxon>Pseudomonadati</taxon>
        <taxon>Pseudomonadota</taxon>
        <taxon>Alphaproteobacteria</taxon>
        <taxon>Rhodobacterales</taxon>
        <taxon>Roseobacteraceae</taxon>
        <taxon>Marinovum</taxon>
    </lineage>
</organism>
<keyword evidence="2" id="KW-1185">Reference proteome</keyword>
<dbReference type="AlphaFoldDB" id="A0A975ZLE6"/>
<dbReference type="Proteomes" id="UP000182932">
    <property type="component" value="Unassembled WGS sequence"/>
</dbReference>
<comment type="caution">
    <text evidence="1">The sequence shown here is derived from an EMBL/GenBank/DDBJ whole genome shotgun (WGS) entry which is preliminary data.</text>
</comment>
<protein>
    <submittedName>
        <fullName evidence="1">Uncharacterized protein</fullName>
    </submittedName>
</protein>